<dbReference type="STRING" id="497965.Cyan7822_4961"/>
<evidence type="ECO:0000313" key="2">
    <source>
        <dbReference type="EMBL" id="ADN16852.1"/>
    </source>
</evidence>
<dbReference type="RefSeq" id="WP_013324890.1">
    <property type="nucleotide sequence ID" value="NC_014501.1"/>
</dbReference>
<sequence length="288" mass="32521">MNNINDWFKNRIAVLATMHQKEKAIAPVLESQLGVKIQVPENFNTDYFGTFTREIKRLGTQIEAARKKAEKVLEMSGETLAIASEGSFFPHPAFPFVSCDREIVLLLDKKHNIEIIGQEIANQTNHSHKTLKTFQEALEFADKIGFPEHGLVVMVSVNATEESQIFKGINSQERLREAVEKALAQSSDGKIHIETDMRAMYNPTRMKVIETATQNLIEKISQQCPECCCPGFDVVERQSGLPCGLCYAPTSLILLDIYRCQRCSFVQERRFPDGKQTADPSQCMYCNP</sequence>
<dbReference type="HOGENOM" id="CLU_066202_0_0_3"/>
<reference evidence="3" key="1">
    <citation type="journal article" date="2011" name="MBio">
        <title>Novel metabolic attributes of the genus Cyanothece, comprising a group of unicellular nitrogen-fixing Cyanobacteria.</title>
        <authorList>
            <person name="Bandyopadhyay A."/>
            <person name="Elvitigala T."/>
            <person name="Welsh E."/>
            <person name="Stockel J."/>
            <person name="Liberton M."/>
            <person name="Min H."/>
            <person name="Sherman L.A."/>
            <person name="Pakrasi H.B."/>
        </authorList>
    </citation>
    <scope>NUCLEOTIDE SEQUENCE [LARGE SCALE GENOMIC DNA]</scope>
    <source>
        <strain evidence="3">PCC 7822</strain>
    </source>
</reference>
<keyword evidence="3" id="KW-1185">Reference proteome</keyword>
<gene>
    <name evidence="2" type="ordered locus">Cyan7822_4961</name>
</gene>
<dbReference type="Pfam" id="PF20376">
    <property type="entry name" value="DUF6671"/>
    <property type="match status" value="1"/>
</dbReference>
<proteinExistence type="predicted"/>
<dbReference type="Proteomes" id="UP000008206">
    <property type="component" value="Chromosome"/>
</dbReference>
<name>E0UHD8_GLOV7</name>
<evidence type="ECO:0000313" key="3">
    <source>
        <dbReference type="Proteomes" id="UP000008206"/>
    </source>
</evidence>
<dbReference type="OrthoDB" id="9793837at2"/>
<organism evidence="2 3">
    <name type="scientific">Gloeothece verrucosa (strain PCC 7822)</name>
    <name type="common">Cyanothece sp. (strain PCC 7822)</name>
    <dbReference type="NCBI Taxonomy" id="497965"/>
    <lineage>
        <taxon>Bacteria</taxon>
        <taxon>Bacillati</taxon>
        <taxon>Cyanobacteriota</taxon>
        <taxon>Cyanophyceae</taxon>
        <taxon>Oscillatoriophycideae</taxon>
        <taxon>Chroococcales</taxon>
        <taxon>Aphanothecaceae</taxon>
        <taxon>Gloeothece</taxon>
        <taxon>Gloeothece verrucosa</taxon>
    </lineage>
</organism>
<dbReference type="EMBL" id="CP002198">
    <property type="protein sequence ID" value="ADN16852.1"/>
    <property type="molecule type" value="Genomic_DNA"/>
</dbReference>
<dbReference type="InterPro" id="IPR046612">
    <property type="entry name" value="DUF6671"/>
</dbReference>
<dbReference type="AlphaFoldDB" id="E0UHD8"/>
<dbReference type="eggNOG" id="ENOG502Z86U">
    <property type="taxonomic scope" value="Bacteria"/>
</dbReference>
<dbReference type="KEGG" id="cyj:Cyan7822_4961"/>
<protein>
    <recommendedName>
        <fullName evidence="1">DUF6671 domain-containing protein</fullName>
    </recommendedName>
</protein>
<evidence type="ECO:0000259" key="1">
    <source>
        <dbReference type="Pfam" id="PF20376"/>
    </source>
</evidence>
<accession>E0UHD8</accession>
<feature type="domain" description="DUF6671" evidence="1">
    <location>
        <begin position="68"/>
        <end position="288"/>
    </location>
</feature>